<feature type="domain" description="Helicase ATP-binding" evidence="2">
    <location>
        <begin position="26"/>
        <end position="202"/>
    </location>
</feature>
<proteinExistence type="predicted"/>
<gene>
    <name evidence="4" type="ORF">SCWH03_58590</name>
</gene>
<dbReference type="Pfam" id="PF00271">
    <property type="entry name" value="Helicase_C"/>
    <property type="match status" value="1"/>
</dbReference>
<organism evidence="4 5">
    <name type="scientific">Streptomyces pacificus</name>
    <dbReference type="NCBI Taxonomy" id="2705029"/>
    <lineage>
        <taxon>Bacteria</taxon>
        <taxon>Bacillati</taxon>
        <taxon>Actinomycetota</taxon>
        <taxon>Actinomycetes</taxon>
        <taxon>Kitasatosporales</taxon>
        <taxon>Streptomycetaceae</taxon>
        <taxon>Streptomyces</taxon>
    </lineage>
</organism>
<evidence type="ECO:0000259" key="3">
    <source>
        <dbReference type="PROSITE" id="PS51194"/>
    </source>
</evidence>
<keyword evidence="5" id="KW-1185">Reference proteome</keyword>
<dbReference type="SUPFAM" id="SSF52540">
    <property type="entry name" value="P-loop containing nucleoside triphosphate hydrolases"/>
    <property type="match status" value="1"/>
</dbReference>
<accession>A0A6A0B4Z9</accession>
<keyword evidence="4" id="KW-0067">ATP-binding</keyword>
<dbReference type="GO" id="GO:0005829">
    <property type="term" value="C:cytosol"/>
    <property type="evidence" value="ECO:0007669"/>
    <property type="project" value="TreeGrafter"/>
</dbReference>
<dbReference type="InterPro" id="IPR050742">
    <property type="entry name" value="Helicase_Restrict-Modif_Enz"/>
</dbReference>
<dbReference type="Gene3D" id="3.40.50.300">
    <property type="entry name" value="P-loop containing nucleotide triphosphate hydrolases"/>
    <property type="match status" value="2"/>
</dbReference>
<dbReference type="Gene3D" id="6.10.140.530">
    <property type="match status" value="2"/>
</dbReference>
<dbReference type="PANTHER" id="PTHR47396:SF1">
    <property type="entry name" value="ATP-DEPENDENT HELICASE IRC3-RELATED"/>
    <property type="match status" value="1"/>
</dbReference>
<dbReference type="Pfam" id="PF04851">
    <property type="entry name" value="ResIII"/>
    <property type="match status" value="1"/>
</dbReference>
<sequence length="847" mass="93651">MTKPMDPHQREAVDAVLRALEVRPGTALPEHGLRTQVIMATGSGKTLVATRSAEELRAGRVLVLVPSLELLTQTAAAWREGGRRGPQLGVSSLRAAEAAFPSTTHPGELADWTRQLGKATVFATYASLGLGTLERAHTAGMPAWDLIVVDEAHRTSGRIGKPWAVIHDNRRIPAARRLYMTATPRLWQLEEGRDTPGGLVASMEDDPDGPFGSRCFTLTLSEAIDRGVCAPYQVVCVDVSDPGFQAAALLSADGRSAQVRGARMMALQTALMETAARQHLRRTLVFHHQVKEAEAFATGLPDVARRLHRADSGRYPATIRADWLCGDHPPLHRRRLLEEFAEGTTSDGTPVDVSFLSSVKVLGEGVDTRNCDSVYFCDVRGSMPDLVQAVGRALRMRPGEGKVATLVVPVLLGPGETPENMLTSKAYGGLAKLLEALRAHDTRVVEQLAQPQAPSRHIPFPQEPSGTPADEGETVPAELSAAARELLRFSTPRDPTLLAAFIRLRVIDPEDTYWKRGIEAAVRYLRDHGHLRVPFTYRAPASHIGPPTPQERIEEQEVPPGTAAGFPLGQWIADTRRARAAGRLEDDRVDQLDELGMVWSHVDVAWEEGLTAARGWAAEHGHHLLAPADATYHGYRVGIFLKNARAAARRADTIEQRRAEGLPVESEHGVLSQDRRHALEEIDPSWCPAWSTDWQRAFHLTRRYLEEGGSLPTEPGAVTRYGEDLGRWVRSQRRHWNGLGSGRQWMLRMFLGIEPSDDAEEHPKPRITHADRWTLNLAAATQYYEREGHLQVPRRHIETLALPSGDDDAQERHPVRLGTWISNQRSRVGTMSPQRVEQLTALGMRWS</sequence>
<dbReference type="InterPro" id="IPR027417">
    <property type="entry name" value="P-loop_NTPase"/>
</dbReference>
<dbReference type="GO" id="GO:0005524">
    <property type="term" value="F:ATP binding"/>
    <property type="evidence" value="ECO:0007669"/>
    <property type="project" value="InterPro"/>
</dbReference>
<dbReference type="InterPro" id="IPR014001">
    <property type="entry name" value="Helicase_ATP-bd"/>
</dbReference>
<evidence type="ECO:0000256" key="1">
    <source>
        <dbReference type="SAM" id="MobiDB-lite"/>
    </source>
</evidence>
<evidence type="ECO:0000259" key="2">
    <source>
        <dbReference type="PROSITE" id="PS51192"/>
    </source>
</evidence>
<dbReference type="PROSITE" id="PS51192">
    <property type="entry name" value="HELICASE_ATP_BIND_1"/>
    <property type="match status" value="1"/>
</dbReference>
<dbReference type="CDD" id="cd18785">
    <property type="entry name" value="SF2_C"/>
    <property type="match status" value="1"/>
</dbReference>
<dbReference type="SMART" id="SM00490">
    <property type="entry name" value="HELICc"/>
    <property type="match status" value="1"/>
</dbReference>
<dbReference type="PANTHER" id="PTHR47396">
    <property type="entry name" value="TYPE I RESTRICTION ENZYME ECOKI R PROTEIN"/>
    <property type="match status" value="1"/>
</dbReference>
<dbReference type="GO" id="GO:0004386">
    <property type="term" value="F:helicase activity"/>
    <property type="evidence" value="ECO:0007669"/>
    <property type="project" value="UniProtKB-KW"/>
</dbReference>
<dbReference type="Pfam" id="PF03457">
    <property type="entry name" value="HA"/>
    <property type="match status" value="3"/>
</dbReference>
<evidence type="ECO:0000313" key="4">
    <source>
        <dbReference type="EMBL" id="GFH39591.1"/>
    </source>
</evidence>
<dbReference type="InterPro" id="IPR005114">
    <property type="entry name" value="Helicase_assoc"/>
</dbReference>
<dbReference type="GO" id="GO:0003677">
    <property type="term" value="F:DNA binding"/>
    <property type="evidence" value="ECO:0007669"/>
    <property type="project" value="InterPro"/>
</dbReference>
<keyword evidence="4" id="KW-0547">Nucleotide-binding</keyword>
<evidence type="ECO:0000313" key="5">
    <source>
        <dbReference type="Proteomes" id="UP000484988"/>
    </source>
</evidence>
<dbReference type="EMBL" id="BLLG01000038">
    <property type="protein sequence ID" value="GFH39591.1"/>
    <property type="molecule type" value="Genomic_DNA"/>
</dbReference>
<dbReference type="Proteomes" id="UP000484988">
    <property type="component" value="Unassembled WGS sequence"/>
</dbReference>
<dbReference type="SMART" id="SM00487">
    <property type="entry name" value="DEXDc"/>
    <property type="match status" value="1"/>
</dbReference>
<dbReference type="RefSeq" id="WP_173267712.1">
    <property type="nucleotide sequence ID" value="NZ_BLLG01000038.1"/>
</dbReference>
<name>A0A6A0B4Z9_9ACTN</name>
<comment type="caution">
    <text evidence="4">The sequence shown here is derived from an EMBL/GenBank/DDBJ whole genome shotgun (WGS) entry which is preliminary data.</text>
</comment>
<dbReference type="InterPro" id="IPR001650">
    <property type="entry name" value="Helicase_C-like"/>
</dbReference>
<protein>
    <submittedName>
        <fullName evidence="4">Helicase</fullName>
    </submittedName>
</protein>
<dbReference type="AlphaFoldDB" id="A0A6A0B4Z9"/>
<dbReference type="InterPro" id="IPR006935">
    <property type="entry name" value="Helicase/UvrB_N"/>
</dbReference>
<feature type="region of interest" description="Disordered" evidence="1">
    <location>
        <begin position="450"/>
        <end position="473"/>
    </location>
</feature>
<keyword evidence="4" id="KW-0378">Hydrolase</keyword>
<reference evidence="4 5" key="1">
    <citation type="submission" date="2020-02" db="EMBL/GenBank/DDBJ databases">
        <title>Whole Genome Shotgun Sequence of Streptomyces sp. strain CWH03.</title>
        <authorList>
            <person name="Dohra H."/>
            <person name="Kodani S."/>
            <person name="Yamamura H."/>
        </authorList>
    </citation>
    <scope>NUCLEOTIDE SEQUENCE [LARGE SCALE GENOMIC DNA]</scope>
    <source>
        <strain evidence="4 5">CWH03</strain>
    </source>
</reference>
<feature type="domain" description="Helicase C-terminal" evidence="3">
    <location>
        <begin position="266"/>
        <end position="452"/>
    </location>
</feature>
<dbReference type="GO" id="GO:0016787">
    <property type="term" value="F:hydrolase activity"/>
    <property type="evidence" value="ECO:0007669"/>
    <property type="project" value="InterPro"/>
</dbReference>
<keyword evidence="4" id="KW-0347">Helicase</keyword>
<dbReference type="PROSITE" id="PS51194">
    <property type="entry name" value="HELICASE_CTER"/>
    <property type="match status" value="1"/>
</dbReference>